<reference evidence="7" key="1">
    <citation type="submission" date="2021-11" db="EMBL/GenBank/DDBJ databases">
        <authorList>
            <person name="Herlambang A."/>
            <person name="Guo Y."/>
            <person name="Takashima Y."/>
            <person name="Nishizawa T."/>
        </authorList>
    </citation>
    <scope>NUCLEOTIDE SEQUENCE</scope>
    <source>
        <strain evidence="7">E1425</strain>
    </source>
</reference>
<proteinExistence type="predicted"/>
<protein>
    <recommendedName>
        <fullName evidence="6">HIT domain-containing protein</fullName>
    </recommendedName>
</protein>
<dbReference type="InterPro" id="IPR036265">
    <property type="entry name" value="HIT-like_sf"/>
</dbReference>
<gene>
    <name evidence="7" type="ORF">EMPS_05284</name>
</gene>
<dbReference type="InterPro" id="IPR011146">
    <property type="entry name" value="HIT-like"/>
</dbReference>
<sequence>MTLLDKILCRPCIFCGIVDGTVRGTLIYKDEHTAAFNDINPAAETHILIVPVAHIDSVKSLTVEHLDLLQRMRKKAEELLTSHGHDPAASKLGFHVPPFNTVDHLHLHVLGGELKSKFRKLKYETGRMWYLDLFQIQADLEKKHRLHGGARL</sequence>
<dbReference type="Pfam" id="PF11969">
    <property type="entry name" value="DcpS_C"/>
    <property type="match status" value="1"/>
</dbReference>
<evidence type="ECO:0000313" key="8">
    <source>
        <dbReference type="Proteomes" id="UP000827284"/>
    </source>
</evidence>
<dbReference type="GO" id="GO:0000166">
    <property type="term" value="F:nucleotide binding"/>
    <property type="evidence" value="ECO:0007669"/>
    <property type="project" value="UniProtKB-KW"/>
</dbReference>
<keyword evidence="8" id="KW-1185">Reference proteome</keyword>
<dbReference type="PROSITE" id="PS51084">
    <property type="entry name" value="HIT_2"/>
    <property type="match status" value="1"/>
</dbReference>
<feature type="short sequence motif" description="Histidine triad motif" evidence="4 5">
    <location>
        <begin position="104"/>
        <end position="108"/>
    </location>
</feature>
<organism evidence="7 8">
    <name type="scientific">Entomortierella parvispora</name>
    <dbReference type="NCBI Taxonomy" id="205924"/>
    <lineage>
        <taxon>Eukaryota</taxon>
        <taxon>Fungi</taxon>
        <taxon>Fungi incertae sedis</taxon>
        <taxon>Mucoromycota</taxon>
        <taxon>Mortierellomycotina</taxon>
        <taxon>Mortierellomycetes</taxon>
        <taxon>Mortierellales</taxon>
        <taxon>Mortierellaceae</taxon>
        <taxon>Entomortierella</taxon>
    </lineage>
</organism>
<dbReference type="SUPFAM" id="SSF54197">
    <property type="entry name" value="HIT-like"/>
    <property type="match status" value="1"/>
</dbReference>
<accession>A0A9P3LW73</accession>
<keyword evidence="2" id="KW-0378">Hydrolase</keyword>
<dbReference type="Proteomes" id="UP000827284">
    <property type="component" value="Unassembled WGS sequence"/>
</dbReference>
<dbReference type="AlphaFoldDB" id="A0A9P3LW73"/>
<dbReference type="PRINTS" id="PR00332">
    <property type="entry name" value="HISTRIAD"/>
</dbReference>
<evidence type="ECO:0000259" key="6">
    <source>
        <dbReference type="PROSITE" id="PS51084"/>
    </source>
</evidence>
<evidence type="ECO:0000256" key="2">
    <source>
        <dbReference type="ARBA" id="ARBA00022801"/>
    </source>
</evidence>
<reference evidence="7" key="2">
    <citation type="journal article" date="2022" name="Microbiol. Resour. Announc.">
        <title>Whole-Genome Sequence of Entomortierella parvispora E1425, a Mucoromycotan Fungus Associated with Burkholderiaceae-Related Endosymbiotic Bacteria.</title>
        <authorList>
            <person name="Herlambang A."/>
            <person name="Guo Y."/>
            <person name="Takashima Y."/>
            <person name="Narisawa K."/>
            <person name="Ohta H."/>
            <person name="Nishizawa T."/>
        </authorList>
    </citation>
    <scope>NUCLEOTIDE SEQUENCE</scope>
    <source>
        <strain evidence="7">E1425</strain>
    </source>
</reference>
<evidence type="ECO:0000256" key="5">
    <source>
        <dbReference type="PROSITE-ProRule" id="PRU00464"/>
    </source>
</evidence>
<evidence type="ECO:0000256" key="4">
    <source>
        <dbReference type="PIRSR" id="PIRSR601310-3"/>
    </source>
</evidence>
<feature type="active site" description="Tele-AMP-histidine intermediate" evidence="3">
    <location>
        <position position="106"/>
    </location>
</feature>
<dbReference type="OrthoDB" id="1915375at2759"/>
<dbReference type="PANTHER" id="PTHR12486">
    <property type="entry name" value="APRATAXIN-RELATED"/>
    <property type="match status" value="1"/>
</dbReference>
<dbReference type="InterPro" id="IPR001310">
    <property type="entry name" value="Histidine_triad_HIT"/>
</dbReference>
<evidence type="ECO:0000256" key="3">
    <source>
        <dbReference type="PIRSR" id="PIRSR601310-1"/>
    </source>
</evidence>
<dbReference type="EMBL" id="BQFW01000007">
    <property type="protein sequence ID" value="GJJ72926.1"/>
    <property type="molecule type" value="Genomic_DNA"/>
</dbReference>
<dbReference type="GO" id="GO:0016787">
    <property type="term" value="F:hydrolase activity"/>
    <property type="evidence" value="ECO:0007669"/>
    <property type="project" value="UniProtKB-KW"/>
</dbReference>
<evidence type="ECO:0000313" key="7">
    <source>
        <dbReference type="EMBL" id="GJJ72926.1"/>
    </source>
</evidence>
<evidence type="ECO:0000256" key="1">
    <source>
        <dbReference type="ARBA" id="ARBA00022741"/>
    </source>
</evidence>
<dbReference type="Gene3D" id="3.30.428.10">
    <property type="entry name" value="HIT-like"/>
    <property type="match status" value="1"/>
</dbReference>
<keyword evidence="1" id="KW-0547">Nucleotide-binding</keyword>
<comment type="caution">
    <text evidence="7">The sequence shown here is derived from an EMBL/GenBank/DDBJ whole genome shotgun (WGS) entry which is preliminary data.</text>
</comment>
<dbReference type="PANTHER" id="PTHR12486:SF5">
    <property type="entry name" value="ADENOSINE 5'-MONOPHOSPHORAMIDASE HINT3"/>
    <property type="match status" value="1"/>
</dbReference>
<name>A0A9P3LW73_9FUNG</name>
<feature type="domain" description="HIT" evidence="6">
    <location>
        <begin position="13"/>
        <end position="119"/>
    </location>
</feature>